<reference evidence="1" key="1">
    <citation type="journal article" date="2019" name="bioRxiv">
        <title>The Genome of the Zebra Mussel, Dreissena polymorpha: A Resource for Invasive Species Research.</title>
        <authorList>
            <person name="McCartney M.A."/>
            <person name="Auch B."/>
            <person name="Kono T."/>
            <person name="Mallez S."/>
            <person name="Zhang Y."/>
            <person name="Obille A."/>
            <person name="Becker A."/>
            <person name="Abrahante J.E."/>
            <person name="Garbe J."/>
            <person name="Badalamenti J.P."/>
            <person name="Herman A."/>
            <person name="Mangelson H."/>
            <person name="Liachko I."/>
            <person name="Sullivan S."/>
            <person name="Sone E.D."/>
            <person name="Koren S."/>
            <person name="Silverstein K.A.T."/>
            <person name="Beckman K.B."/>
            <person name="Gohl D.M."/>
        </authorList>
    </citation>
    <scope>NUCLEOTIDE SEQUENCE</scope>
    <source>
        <strain evidence="1">Duluth1</strain>
        <tissue evidence="1">Whole animal</tissue>
    </source>
</reference>
<keyword evidence="2" id="KW-1185">Reference proteome</keyword>
<reference evidence="1" key="2">
    <citation type="submission" date="2020-11" db="EMBL/GenBank/DDBJ databases">
        <authorList>
            <person name="McCartney M.A."/>
            <person name="Auch B."/>
            <person name="Kono T."/>
            <person name="Mallez S."/>
            <person name="Becker A."/>
            <person name="Gohl D.M."/>
            <person name="Silverstein K.A.T."/>
            <person name="Koren S."/>
            <person name="Bechman K.B."/>
            <person name="Herman A."/>
            <person name="Abrahante J.E."/>
            <person name="Garbe J."/>
        </authorList>
    </citation>
    <scope>NUCLEOTIDE SEQUENCE</scope>
    <source>
        <strain evidence="1">Duluth1</strain>
        <tissue evidence="1">Whole animal</tissue>
    </source>
</reference>
<organism evidence="1 2">
    <name type="scientific">Dreissena polymorpha</name>
    <name type="common">Zebra mussel</name>
    <name type="synonym">Mytilus polymorpha</name>
    <dbReference type="NCBI Taxonomy" id="45954"/>
    <lineage>
        <taxon>Eukaryota</taxon>
        <taxon>Metazoa</taxon>
        <taxon>Spiralia</taxon>
        <taxon>Lophotrochozoa</taxon>
        <taxon>Mollusca</taxon>
        <taxon>Bivalvia</taxon>
        <taxon>Autobranchia</taxon>
        <taxon>Heteroconchia</taxon>
        <taxon>Euheterodonta</taxon>
        <taxon>Imparidentia</taxon>
        <taxon>Neoheterodontei</taxon>
        <taxon>Myida</taxon>
        <taxon>Dreissenoidea</taxon>
        <taxon>Dreissenidae</taxon>
        <taxon>Dreissena</taxon>
    </lineage>
</organism>
<evidence type="ECO:0000313" key="1">
    <source>
        <dbReference type="EMBL" id="KAH3887930.1"/>
    </source>
</evidence>
<gene>
    <name evidence="1" type="ORF">DPMN_011952</name>
</gene>
<name>A0A9D4N2K0_DREPO</name>
<dbReference type="PANTHER" id="PTHR11099">
    <property type="entry name" value="VACUOLAR SORTING PROTEIN 35"/>
    <property type="match status" value="1"/>
</dbReference>
<dbReference type="Pfam" id="PF03635">
    <property type="entry name" value="Vps35"/>
    <property type="match status" value="1"/>
</dbReference>
<dbReference type="GO" id="GO:0005770">
    <property type="term" value="C:late endosome"/>
    <property type="evidence" value="ECO:0007669"/>
    <property type="project" value="TreeGrafter"/>
</dbReference>
<dbReference type="PANTHER" id="PTHR11099:SF0">
    <property type="entry name" value="VACUOLAR PROTEIN SORTING-ASSOCIATED PROTEIN 35"/>
    <property type="match status" value="1"/>
</dbReference>
<dbReference type="GO" id="GO:0042147">
    <property type="term" value="P:retrograde transport, endosome to Golgi"/>
    <property type="evidence" value="ECO:0007669"/>
    <property type="project" value="InterPro"/>
</dbReference>
<evidence type="ECO:0000313" key="2">
    <source>
        <dbReference type="Proteomes" id="UP000828390"/>
    </source>
</evidence>
<dbReference type="Proteomes" id="UP000828390">
    <property type="component" value="Unassembled WGS sequence"/>
</dbReference>
<sequence length="55" mass="6399">MADMSISDELRHLELYLEDEFQKGRKVSDLYELVQYAGNIVPRLLVNSYSDGTEF</sequence>
<dbReference type="EMBL" id="JAIWYP010000001">
    <property type="protein sequence ID" value="KAH3887930.1"/>
    <property type="molecule type" value="Genomic_DNA"/>
</dbReference>
<dbReference type="AlphaFoldDB" id="A0A9D4N2K0"/>
<comment type="caution">
    <text evidence="1">The sequence shown here is derived from an EMBL/GenBank/DDBJ whole genome shotgun (WGS) entry which is preliminary data.</text>
</comment>
<protein>
    <submittedName>
        <fullName evidence="1">Uncharacterized protein</fullName>
    </submittedName>
</protein>
<accession>A0A9D4N2K0</accession>
<dbReference type="InterPro" id="IPR005378">
    <property type="entry name" value="Vps35"/>
</dbReference>
<dbReference type="GO" id="GO:0030906">
    <property type="term" value="C:retromer, cargo-selective complex"/>
    <property type="evidence" value="ECO:0007669"/>
    <property type="project" value="InterPro"/>
</dbReference>
<proteinExistence type="predicted"/>
<dbReference type="GO" id="GO:0006886">
    <property type="term" value="P:intracellular protein transport"/>
    <property type="evidence" value="ECO:0007669"/>
    <property type="project" value="TreeGrafter"/>
</dbReference>
<dbReference type="GO" id="GO:0005829">
    <property type="term" value="C:cytosol"/>
    <property type="evidence" value="ECO:0007669"/>
    <property type="project" value="GOC"/>
</dbReference>